<dbReference type="InterPro" id="IPR016032">
    <property type="entry name" value="Sig_transdc_resp-reg_C-effctor"/>
</dbReference>
<reference evidence="3 4" key="1">
    <citation type="submission" date="2019-07" db="EMBL/GenBank/DDBJ databases">
        <authorList>
            <person name="Kim J.K."/>
            <person name="Cheong H.-M."/>
            <person name="Choi Y."/>
            <person name="Hwang K.J."/>
            <person name="Lee S."/>
            <person name="Choi C."/>
        </authorList>
    </citation>
    <scope>NUCLEOTIDE SEQUENCE [LARGE SCALE GENOMIC DNA]</scope>
    <source>
        <strain evidence="3 4">KS 22</strain>
    </source>
</reference>
<evidence type="ECO:0000313" key="4">
    <source>
        <dbReference type="Proteomes" id="UP000515679"/>
    </source>
</evidence>
<evidence type="ECO:0008006" key="5">
    <source>
        <dbReference type="Google" id="ProtNLM"/>
    </source>
</evidence>
<sequence length="97" mass="11611">MVTNRTMEWQVMRGNGSESGKWHERFGERYGFSAYEKEVLRLYMLFGLEDEEIRTVMQISEHELKMHIDCMTGKTRSNTMRELQALFLRYVLQKLPS</sequence>
<keyword evidence="1" id="KW-0805">Transcription regulation</keyword>
<dbReference type="SUPFAM" id="SSF46894">
    <property type="entry name" value="C-terminal effector domain of the bipartite response regulators"/>
    <property type="match status" value="1"/>
</dbReference>
<name>A0A7G5C650_9BACL</name>
<dbReference type="KEGG" id="cchl:FPL14_28560"/>
<proteinExistence type="predicted"/>
<evidence type="ECO:0000256" key="2">
    <source>
        <dbReference type="ARBA" id="ARBA00023163"/>
    </source>
</evidence>
<keyword evidence="4" id="KW-1185">Reference proteome</keyword>
<dbReference type="EMBL" id="CP041969">
    <property type="protein sequence ID" value="QMV44684.1"/>
    <property type="molecule type" value="Genomic_DNA"/>
</dbReference>
<dbReference type="AlphaFoldDB" id="A0A7G5C650"/>
<dbReference type="RefSeq" id="WP_182300972.1">
    <property type="nucleotide sequence ID" value="NZ_CP041969.1"/>
</dbReference>
<evidence type="ECO:0000313" key="3">
    <source>
        <dbReference type="EMBL" id="QMV44684.1"/>
    </source>
</evidence>
<evidence type="ECO:0000256" key="1">
    <source>
        <dbReference type="ARBA" id="ARBA00023015"/>
    </source>
</evidence>
<keyword evidence="2" id="KW-0804">Transcription</keyword>
<dbReference type="GO" id="GO:0006355">
    <property type="term" value="P:regulation of DNA-templated transcription"/>
    <property type="evidence" value="ECO:0007669"/>
    <property type="project" value="InterPro"/>
</dbReference>
<dbReference type="GO" id="GO:0003677">
    <property type="term" value="F:DNA binding"/>
    <property type="evidence" value="ECO:0007669"/>
    <property type="project" value="InterPro"/>
</dbReference>
<dbReference type="Proteomes" id="UP000515679">
    <property type="component" value="Chromosome"/>
</dbReference>
<organism evidence="3 4">
    <name type="scientific">Cohnella cholangitidis</name>
    <dbReference type="NCBI Taxonomy" id="2598458"/>
    <lineage>
        <taxon>Bacteria</taxon>
        <taxon>Bacillati</taxon>
        <taxon>Bacillota</taxon>
        <taxon>Bacilli</taxon>
        <taxon>Bacillales</taxon>
        <taxon>Paenibacillaceae</taxon>
        <taxon>Cohnella</taxon>
    </lineage>
</organism>
<protein>
    <recommendedName>
        <fullName evidence="5">HTH luxR-type domain-containing protein</fullName>
    </recommendedName>
</protein>
<accession>A0A7G5C650</accession>
<gene>
    <name evidence="3" type="ORF">FPL14_28560</name>
</gene>